<dbReference type="InterPro" id="IPR046112">
    <property type="entry name" value="DUF6049"/>
</dbReference>
<keyword evidence="1" id="KW-1133">Transmembrane helix</keyword>
<evidence type="ECO:0000256" key="1">
    <source>
        <dbReference type="SAM" id="Phobius"/>
    </source>
</evidence>
<keyword evidence="1" id="KW-0812">Transmembrane</keyword>
<dbReference type="EMBL" id="CAEZWN010000084">
    <property type="protein sequence ID" value="CAB4659279.1"/>
    <property type="molecule type" value="Genomic_DNA"/>
</dbReference>
<keyword evidence="1" id="KW-0472">Membrane</keyword>
<name>A0A6J6LFE6_9ZZZZ</name>
<evidence type="ECO:0000313" key="2">
    <source>
        <dbReference type="EMBL" id="CAB4659279.1"/>
    </source>
</evidence>
<proteinExistence type="predicted"/>
<reference evidence="2" key="1">
    <citation type="submission" date="2020-05" db="EMBL/GenBank/DDBJ databases">
        <authorList>
            <person name="Chiriac C."/>
            <person name="Salcher M."/>
            <person name="Ghai R."/>
            <person name="Kavagutti S V."/>
        </authorList>
    </citation>
    <scope>NUCLEOTIDE SEQUENCE</scope>
</reference>
<dbReference type="Pfam" id="PF19516">
    <property type="entry name" value="DUF6049"/>
    <property type="match status" value="1"/>
</dbReference>
<accession>A0A6J6LFE6</accession>
<dbReference type="AlphaFoldDB" id="A0A6J6LFE6"/>
<sequence>MRVSKSKFTVTSSKQELPITVVNDFNSPVKIKLTTRAINSKVVVRPTEAIEIPAKSKLQVLLPIEVLASGNSSLLTQLTNLDNKPIGFPVYISLKLSVISPVATWITSGAAVVLLIAAIIQSVRRFRRGKHER</sequence>
<gene>
    <name evidence="2" type="ORF">UFOPK2252_00832</name>
</gene>
<protein>
    <submittedName>
        <fullName evidence="2">Unannotated protein</fullName>
    </submittedName>
</protein>
<feature type="transmembrane region" description="Helical" evidence="1">
    <location>
        <begin position="102"/>
        <end position="123"/>
    </location>
</feature>
<organism evidence="2">
    <name type="scientific">freshwater metagenome</name>
    <dbReference type="NCBI Taxonomy" id="449393"/>
    <lineage>
        <taxon>unclassified sequences</taxon>
        <taxon>metagenomes</taxon>
        <taxon>ecological metagenomes</taxon>
    </lineage>
</organism>